<gene>
    <name evidence="2" type="primary">LOC142176172</name>
</gene>
<keyword evidence="1" id="KW-1185">Reference proteome</keyword>
<name>A0AC58TQ81_TOBAC</name>
<proteinExistence type="predicted"/>
<evidence type="ECO:0000313" key="2">
    <source>
        <dbReference type="RefSeq" id="XP_075099360.1"/>
    </source>
</evidence>
<sequence>MYLRCFAADTPTAWFSLLPWAKFWYNTSYHHNFKVTPFEVVYGHLPPTISRYVKDYLTNPTVATSLRQRDEVLAILKANLIQAQEHMKVYADKGHREVVFEVGDYVYVRLRPYCIGKN</sequence>
<dbReference type="Proteomes" id="UP000790787">
    <property type="component" value="Chromosome 3"/>
</dbReference>
<evidence type="ECO:0000313" key="1">
    <source>
        <dbReference type="Proteomes" id="UP000790787"/>
    </source>
</evidence>
<reference evidence="1" key="1">
    <citation type="journal article" date="2014" name="Nat. Commun.">
        <title>The tobacco genome sequence and its comparison with those of tomato and potato.</title>
        <authorList>
            <person name="Sierro N."/>
            <person name="Battey J.N."/>
            <person name="Ouadi S."/>
            <person name="Bakaher N."/>
            <person name="Bovet L."/>
            <person name="Willig A."/>
            <person name="Goepfert S."/>
            <person name="Peitsch M.C."/>
            <person name="Ivanov N.V."/>
        </authorList>
    </citation>
    <scope>NUCLEOTIDE SEQUENCE [LARGE SCALE GENOMIC DNA]</scope>
</reference>
<protein>
    <submittedName>
        <fullName evidence="2">Uncharacterized protein LOC142176172</fullName>
    </submittedName>
</protein>
<reference evidence="2" key="2">
    <citation type="submission" date="2025-08" db="UniProtKB">
        <authorList>
            <consortium name="RefSeq"/>
        </authorList>
    </citation>
    <scope>IDENTIFICATION</scope>
    <source>
        <tissue evidence="2">Leaf</tissue>
    </source>
</reference>
<organism evidence="1 2">
    <name type="scientific">Nicotiana tabacum</name>
    <name type="common">Common tobacco</name>
    <dbReference type="NCBI Taxonomy" id="4097"/>
    <lineage>
        <taxon>Eukaryota</taxon>
        <taxon>Viridiplantae</taxon>
        <taxon>Streptophyta</taxon>
        <taxon>Embryophyta</taxon>
        <taxon>Tracheophyta</taxon>
        <taxon>Spermatophyta</taxon>
        <taxon>Magnoliopsida</taxon>
        <taxon>eudicotyledons</taxon>
        <taxon>Gunneridae</taxon>
        <taxon>Pentapetalae</taxon>
        <taxon>asterids</taxon>
        <taxon>lamiids</taxon>
        <taxon>Solanales</taxon>
        <taxon>Solanaceae</taxon>
        <taxon>Nicotianoideae</taxon>
        <taxon>Nicotianeae</taxon>
        <taxon>Nicotiana</taxon>
    </lineage>
</organism>
<dbReference type="RefSeq" id="XP_075099360.1">
    <property type="nucleotide sequence ID" value="XM_075243259.1"/>
</dbReference>
<accession>A0AC58TQ81</accession>